<proteinExistence type="predicted"/>
<evidence type="ECO:0000313" key="2">
    <source>
        <dbReference type="Proteomes" id="UP000249046"/>
    </source>
</evidence>
<accession>A0A2W5MX95</accession>
<dbReference type="Gene3D" id="3.40.50.720">
    <property type="entry name" value="NAD(P)-binding Rossmann-like Domain"/>
    <property type="match status" value="1"/>
</dbReference>
<name>A0A2W5MX95_9GAMM</name>
<dbReference type="Proteomes" id="UP000249046">
    <property type="component" value="Unassembled WGS sequence"/>
</dbReference>
<sequence length="80" mass="8275">MNADRKHIILVTGASSGFGALSARALARAGHIVYASMRDTAGRNAAQVQAARNYASEHGVDLRPIDLDVQSQPSAQGGGT</sequence>
<gene>
    <name evidence="1" type="ORF">DI564_03250</name>
</gene>
<dbReference type="EMBL" id="QFPO01000003">
    <property type="protein sequence ID" value="PZQ18340.1"/>
    <property type="molecule type" value="Genomic_DNA"/>
</dbReference>
<dbReference type="AlphaFoldDB" id="A0A2W5MX95"/>
<dbReference type="InterPro" id="IPR036291">
    <property type="entry name" value="NAD(P)-bd_dom_sf"/>
</dbReference>
<protein>
    <recommendedName>
        <fullName evidence="3">SDR family NAD(P)-dependent oxidoreductase</fullName>
    </recommendedName>
</protein>
<evidence type="ECO:0000313" key="1">
    <source>
        <dbReference type="EMBL" id="PZQ18340.1"/>
    </source>
</evidence>
<dbReference type="SUPFAM" id="SSF51735">
    <property type="entry name" value="NAD(P)-binding Rossmann-fold domains"/>
    <property type="match status" value="1"/>
</dbReference>
<evidence type="ECO:0008006" key="3">
    <source>
        <dbReference type="Google" id="ProtNLM"/>
    </source>
</evidence>
<dbReference type="Pfam" id="PF00106">
    <property type="entry name" value="adh_short"/>
    <property type="match status" value="1"/>
</dbReference>
<organism evidence="1 2">
    <name type="scientific">Rhodanobacter denitrificans</name>
    <dbReference type="NCBI Taxonomy" id="666685"/>
    <lineage>
        <taxon>Bacteria</taxon>
        <taxon>Pseudomonadati</taxon>
        <taxon>Pseudomonadota</taxon>
        <taxon>Gammaproteobacteria</taxon>
        <taxon>Lysobacterales</taxon>
        <taxon>Rhodanobacteraceae</taxon>
        <taxon>Rhodanobacter</taxon>
    </lineage>
</organism>
<dbReference type="InterPro" id="IPR002347">
    <property type="entry name" value="SDR_fam"/>
</dbReference>
<reference evidence="1 2" key="1">
    <citation type="submission" date="2017-08" db="EMBL/GenBank/DDBJ databases">
        <title>Infants hospitalized years apart are colonized by the same room-sourced microbial strains.</title>
        <authorList>
            <person name="Brooks B."/>
            <person name="Olm M.R."/>
            <person name="Firek B.A."/>
            <person name="Baker R."/>
            <person name="Thomas B.C."/>
            <person name="Morowitz M.J."/>
            <person name="Banfield J.F."/>
        </authorList>
    </citation>
    <scope>NUCLEOTIDE SEQUENCE [LARGE SCALE GENOMIC DNA]</scope>
    <source>
        <strain evidence="1">S2_005_003_R2_42</strain>
    </source>
</reference>
<comment type="caution">
    <text evidence="1">The sequence shown here is derived from an EMBL/GenBank/DDBJ whole genome shotgun (WGS) entry which is preliminary data.</text>
</comment>